<dbReference type="SUPFAM" id="SSF56563">
    <property type="entry name" value="Major capsid protein gp5"/>
    <property type="match status" value="1"/>
</dbReference>
<accession>A0ABT7RNR2</accession>
<organism evidence="2 3">
    <name type="scientific">Rhodococcus indonesiensis</name>
    <dbReference type="NCBI Taxonomy" id="3055869"/>
    <lineage>
        <taxon>Bacteria</taxon>
        <taxon>Bacillati</taxon>
        <taxon>Actinomycetota</taxon>
        <taxon>Actinomycetes</taxon>
        <taxon>Mycobacteriales</taxon>
        <taxon>Nocardiaceae</taxon>
        <taxon>Rhodococcus</taxon>
    </lineage>
</organism>
<protein>
    <submittedName>
        <fullName evidence="2">Phage major capsid protein</fullName>
    </submittedName>
</protein>
<feature type="domain" description="Phage capsid-like C-terminal" evidence="1">
    <location>
        <begin position="4"/>
        <end position="106"/>
    </location>
</feature>
<dbReference type="EMBL" id="JAUBOF010000040">
    <property type="protein sequence ID" value="MDM7489226.1"/>
    <property type="molecule type" value="Genomic_DNA"/>
</dbReference>
<name>A0ABT7RNR2_9NOCA</name>
<keyword evidence="3" id="KW-1185">Reference proteome</keyword>
<dbReference type="Proteomes" id="UP001233164">
    <property type="component" value="Unassembled WGS sequence"/>
</dbReference>
<dbReference type="InterPro" id="IPR054612">
    <property type="entry name" value="Phage_capsid-like_C"/>
</dbReference>
<sequence length="112" mass="12044">MVTVHPTDWEALELSRTSGDGNLELVDSPVDRAARRLWGVQVVPSVAVTPGTAFVLDPAAVAVRTDGAVETKWNESDGLFEKNETRARTETRANLDVYQPLGIVKASLAATP</sequence>
<comment type="caution">
    <text evidence="2">The sequence shown here is derived from an EMBL/GenBank/DDBJ whole genome shotgun (WGS) entry which is preliminary data.</text>
</comment>
<dbReference type="Gene3D" id="3.30.2320.10">
    <property type="entry name" value="hypothetical protein PF0899 domain"/>
    <property type="match status" value="1"/>
</dbReference>
<evidence type="ECO:0000313" key="2">
    <source>
        <dbReference type="EMBL" id="MDM7489226.1"/>
    </source>
</evidence>
<dbReference type="Pfam" id="PF05065">
    <property type="entry name" value="Phage_capsid"/>
    <property type="match status" value="1"/>
</dbReference>
<gene>
    <name evidence="2" type="ORF">QT969_13115</name>
</gene>
<evidence type="ECO:0000313" key="3">
    <source>
        <dbReference type="Proteomes" id="UP001233164"/>
    </source>
</evidence>
<evidence type="ECO:0000259" key="1">
    <source>
        <dbReference type="Pfam" id="PF05065"/>
    </source>
</evidence>
<reference evidence="2 3" key="1">
    <citation type="submission" date="2023-06" db="EMBL/GenBank/DDBJ databases">
        <title>Rhodococcus indonesiensis sp. nov a new member of the Rhodococcus ruber lineage isolated from a sediment of neutral hot spring.</title>
        <authorList>
            <person name="Kusuma A.B."/>
            <person name="Fenylestari G."/>
            <person name="Ammar F."/>
            <person name="Nouioui I."/>
            <person name="Goodfellow M."/>
        </authorList>
    </citation>
    <scope>NUCLEOTIDE SEQUENCE [LARGE SCALE GENOMIC DNA]</scope>
    <source>
        <strain evidence="2 3">CSLK01-03</strain>
    </source>
</reference>
<proteinExistence type="predicted"/>